<evidence type="ECO:0000256" key="1">
    <source>
        <dbReference type="SAM" id="MobiDB-lite"/>
    </source>
</evidence>
<organism evidence="2 3">
    <name type="scientific">Escherichia coli (strain SMS-3-5 / SECEC)</name>
    <dbReference type="NCBI Taxonomy" id="439855"/>
    <lineage>
        <taxon>Bacteria</taxon>
        <taxon>Pseudomonadati</taxon>
        <taxon>Pseudomonadota</taxon>
        <taxon>Gammaproteobacteria</taxon>
        <taxon>Enterobacterales</taxon>
        <taxon>Enterobacteriaceae</taxon>
        <taxon>Escherichia</taxon>
    </lineage>
</organism>
<dbReference type="HOGENOM" id="CLU_2552886_0_0_6"/>
<reference evidence="2 3" key="1">
    <citation type="journal article" date="2008" name="J. Bacteriol.">
        <title>Insights into the environmental resistance gene pool from the genome sequence of the multidrug-resistant environmental isolate Escherichia coli SMS-3-5.</title>
        <authorList>
            <person name="Fricke W.F."/>
            <person name="Wright M.S."/>
            <person name="Lindell A.H."/>
            <person name="Harkins D.M."/>
            <person name="Baker-Austin C."/>
            <person name="Ravel J."/>
            <person name="Stepanauskas R."/>
        </authorList>
    </citation>
    <scope>NUCLEOTIDE SEQUENCE [LARGE SCALE GENOMIC DNA]</scope>
    <source>
        <strain evidence="3">SMS-3-5 / SECEC</strain>
    </source>
</reference>
<accession>B1LRZ0</accession>
<feature type="compositionally biased region" description="Basic and acidic residues" evidence="1">
    <location>
        <begin position="12"/>
        <end position="21"/>
    </location>
</feature>
<gene>
    <name evidence="2" type="ordered locus">EcSMS35_B0005</name>
</gene>
<evidence type="ECO:0000313" key="2">
    <source>
        <dbReference type="EMBL" id="ACB20367.1"/>
    </source>
</evidence>
<feature type="region of interest" description="Disordered" evidence="1">
    <location>
        <begin position="1"/>
        <end position="29"/>
    </location>
</feature>
<geneLocation type="plasmid" evidence="2 3">
    <name>pSMS35_8</name>
</geneLocation>
<proteinExistence type="predicted"/>
<protein>
    <submittedName>
        <fullName evidence="2">Uncharacterized protein</fullName>
    </submittedName>
</protein>
<dbReference type="Proteomes" id="UP000007011">
    <property type="component" value="Plasmid pSMS35_8"/>
</dbReference>
<dbReference type="AlphaFoldDB" id="B1LRZ0"/>
<sequence>MSRHRSPQPNDRAQRVSERGSGRASASACSPYASVRHFTPYMVHFSYNPHRCRMTKPVYTPLSLRDWVRAAPRHPLKPADAP</sequence>
<evidence type="ECO:0000313" key="3">
    <source>
        <dbReference type="Proteomes" id="UP000007011"/>
    </source>
</evidence>
<name>B1LRZ0_ECOSM</name>
<keyword evidence="2" id="KW-0614">Plasmid</keyword>
<dbReference type="EMBL" id="CP000972">
    <property type="protein sequence ID" value="ACB20367.1"/>
    <property type="molecule type" value="Genomic_DNA"/>
</dbReference>
<dbReference type="KEGG" id="ecm:EcSMS35_B0005"/>